<dbReference type="InterPro" id="IPR005632">
    <property type="entry name" value="Chaperone_Skp"/>
</dbReference>
<dbReference type="GO" id="GO:0005829">
    <property type="term" value="C:cytosol"/>
    <property type="evidence" value="ECO:0007669"/>
    <property type="project" value="TreeGrafter"/>
</dbReference>
<dbReference type="Gene3D" id="3.30.910.20">
    <property type="entry name" value="Skp domain"/>
    <property type="match status" value="1"/>
</dbReference>
<evidence type="ECO:0000256" key="3">
    <source>
        <dbReference type="SAM" id="Coils"/>
    </source>
</evidence>
<evidence type="ECO:0000313" key="6">
    <source>
        <dbReference type="Proteomes" id="UP000078162"/>
    </source>
</evidence>
<organism evidence="5 6">
    <name type="scientific">Candidatus Chlamydia sanziniae</name>
    <dbReference type="NCBI Taxonomy" id="1806891"/>
    <lineage>
        <taxon>Bacteria</taxon>
        <taxon>Pseudomonadati</taxon>
        <taxon>Chlamydiota</taxon>
        <taxon>Chlamydiia</taxon>
        <taxon>Chlamydiales</taxon>
        <taxon>Chlamydiaceae</taxon>
        <taxon>Chlamydia/Chlamydophila group</taxon>
        <taxon>Chlamydia</taxon>
    </lineage>
</organism>
<dbReference type="RefSeq" id="WP_066482957.1">
    <property type="nucleotide sequence ID" value="NZ_CP014639.1"/>
</dbReference>
<gene>
    <name evidence="5" type="ORF">Cs308_0873</name>
</gene>
<dbReference type="Pfam" id="PF03938">
    <property type="entry name" value="OmpH"/>
    <property type="match status" value="1"/>
</dbReference>
<evidence type="ECO:0000256" key="4">
    <source>
        <dbReference type="SAM" id="SignalP"/>
    </source>
</evidence>
<dbReference type="PANTHER" id="PTHR35089:SF1">
    <property type="entry name" value="CHAPERONE PROTEIN SKP"/>
    <property type="match status" value="1"/>
</dbReference>
<feature type="chain" id="PRO_5008389584" evidence="4">
    <location>
        <begin position="22"/>
        <end position="171"/>
    </location>
</feature>
<keyword evidence="2 4" id="KW-0732">Signal</keyword>
<name>A0A1A9HY74_9CHLA</name>
<accession>A0A1A9HY74</accession>
<evidence type="ECO:0000313" key="5">
    <source>
        <dbReference type="EMBL" id="ANH79043.1"/>
    </source>
</evidence>
<dbReference type="EMBL" id="CP014639">
    <property type="protein sequence ID" value="ANH79043.1"/>
    <property type="molecule type" value="Genomic_DNA"/>
</dbReference>
<dbReference type="Proteomes" id="UP000078162">
    <property type="component" value="Chromosome"/>
</dbReference>
<keyword evidence="6" id="KW-1185">Reference proteome</keyword>
<dbReference type="GO" id="GO:0051082">
    <property type="term" value="F:unfolded protein binding"/>
    <property type="evidence" value="ECO:0007669"/>
    <property type="project" value="InterPro"/>
</dbReference>
<dbReference type="KEGG" id="csaz:Cs308_0873"/>
<evidence type="ECO:0000256" key="1">
    <source>
        <dbReference type="ARBA" id="ARBA00009091"/>
    </source>
</evidence>
<dbReference type="AlphaFoldDB" id="A0A1A9HY74"/>
<feature type="coiled-coil region" evidence="3">
    <location>
        <begin position="42"/>
        <end position="134"/>
    </location>
</feature>
<dbReference type="InterPro" id="IPR024930">
    <property type="entry name" value="Skp_dom_sf"/>
</dbReference>
<proteinExistence type="inferred from homology"/>
<evidence type="ECO:0000256" key="2">
    <source>
        <dbReference type="ARBA" id="ARBA00022729"/>
    </source>
</evidence>
<dbReference type="PANTHER" id="PTHR35089">
    <property type="entry name" value="CHAPERONE PROTEIN SKP"/>
    <property type="match status" value="1"/>
</dbReference>
<dbReference type="OrthoDB" id="17869at2"/>
<reference evidence="6" key="1">
    <citation type="submission" date="2016-03" db="EMBL/GenBank/DDBJ databases">
        <title>Culture-independent genomics supports pathogen discovery for uncultivable bacteria within the genus Chlamydia.</title>
        <authorList>
            <person name="Taylor-Brown A."/>
            <person name="Bachmann N.L."/>
            <person name="Borel N."/>
            <person name="Polkinghorne A."/>
        </authorList>
    </citation>
    <scope>NUCLEOTIDE SEQUENCE [LARGE SCALE GENOMIC DNA]</scope>
    <source>
        <strain evidence="6">2742-308</strain>
    </source>
</reference>
<dbReference type="SUPFAM" id="SSF111384">
    <property type="entry name" value="OmpH-like"/>
    <property type="match status" value="1"/>
</dbReference>
<keyword evidence="3" id="KW-0175">Coiled coil</keyword>
<protein>
    <submittedName>
        <fullName evidence="5">Outer membrane protein H</fullName>
    </submittedName>
</protein>
<dbReference type="GO" id="GO:0050821">
    <property type="term" value="P:protein stabilization"/>
    <property type="evidence" value="ECO:0007669"/>
    <property type="project" value="TreeGrafter"/>
</dbReference>
<comment type="similarity">
    <text evidence="1">Belongs to the Skp family.</text>
</comment>
<feature type="signal peptide" evidence="4">
    <location>
        <begin position="1"/>
        <end position="21"/>
    </location>
</feature>
<dbReference type="SMART" id="SM00935">
    <property type="entry name" value="OmpH"/>
    <property type="match status" value="1"/>
</dbReference>
<dbReference type="PATRIC" id="fig|1806891.3.peg.866"/>
<dbReference type="STRING" id="1806891.Cs308_0873"/>
<sequence length="171" mass="19582">MKKLLFCTGFTILSLSSVAQADIGYVSLKRCLEESALGKKESEELESMKQQFMQNAEKMEEELSSLYGKLQDEDYMESLSETVSEELRKKFENLSAEYNAYQSQYYQTINQSNVKRVQKLIQEVKSASETVREEAKLEAIFNEEAILAISPGTDKTTEIIKILDESFKKNN</sequence>